<evidence type="ECO:0000259" key="9">
    <source>
        <dbReference type="Pfam" id="PF12161"/>
    </source>
</evidence>
<dbReference type="PROSITE" id="PS00092">
    <property type="entry name" value="N6_MTASE"/>
    <property type="match status" value="1"/>
</dbReference>
<sequence length="532" mass="59198">MVGTDRNGNGGGDLGFEAQLWASADKLRSNMEPSDYKHVVLGLIFLKYISDAFEAKREHLLRDAADPESFYYVQEEAARYAIAEDRDEYLAENIFWVPGEARWSHLQAHAKSTDIGKRIDDAMIAIEAANPRLKGVLPKDYARPALNKVMLGELIDLISGIAMREGADRSRDILGRVYEYFLAGFAGAEGKRGGEFYTPRSVVGLLVKMLEPYKGRVYDPCCGSGGMFVQSEKFVEEHGGRRGDIAIYGQESNYTTWRLAKMNLAVRGIDADIRWNNEGSFHRDALPDLRADFVLANPPFNISDWGGERLREDARWQYGVPPAGNANYAWLQHIVHHLSPTGSAGVVLANGSMNTQQSGEGDIRRAMLEGDVVDCMVALPPQLFYSTQIPACLWFLARDKRPHRKGARDRRGEVLFIDARKLGHLVDRTRREFSDEDIDRIAGSYHAWRGGADASGYEDVPGFCKAASLDEIRGHDHVLTPGRYVGAAAVEDDGTPFPERFAELTEKLDEQFAQGEALSALIQAKLRAIDVP</sequence>
<keyword evidence="5" id="KW-0949">S-adenosyl-L-methionine</keyword>
<keyword evidence="3 10" id="KW-0489">Methyltransferase</keyword>
<dbReference type="InterPro" id="IPR003356">
    <property type="entry name" value="DNA_methylase_A-5"/>
</dbReference>
<dbReference type="PANTHER" id="PTHR42998">
    <property type="entry name" value="TYPE I RESTRICTION ENZYME HINDVIIP M PROTEIN-RELATED"/>
    <property type="match status" value="1"/>
</dbReference>
<feature type="domain" description="N6 adenine-specific DNA methyltransferase N-terminal" evidence="9">
    <location>
        <begin position="17"/>
        <end position="148"/>
    </location>
</feature>
<dbReference type="EMBL" id="NRRV01000030">
    <property type="protein sequence ID" value="MBK1631673.1"/>
    <property type="molecule type" value="Genomic_DNA"/>
</dbReference>
<organism evidence="10 11">
    <name type="scientific">Thiohalocapsa halophila</name>
    <dbReference type="NCBI Taxonomy" id="69359"/>
    <lineage>
        <taxon>Bacteria</taxon>
        <taxon>Pseudomonadati</taxon>
        <taxon>Pseudomonadota</taxon>
        <taxon>Gammaproteobacteria</taxon>
        <taxon>Chromatiales</taxon>
        <taxon>Chromatiaceae</taxon>
        <taxon>Thiohalocapsa</taxon>
    </lineage>
</organism>
<dbReference type="PRINTS" id="PR00507">
    <property type="entry name" value="N12N6MTFRASE"/>
</dbReference>
<dbReference type="GO" id="GO:0032259">
    <property type="term" value="P:methylation"/>
    <property type="evidence" value="ECO:0007669"/>
    <property type="project" value="UniProtKB-KW"/>
</dbReference>
<evidence type="ECO:0000256" key="6">
    <source>
        <dbReference type="ARBA" id="ARBA00022747"/>
    </source>
</evidence>
<reference evidence="10 11" key="1">
    <citation type="journal article" date="2020" name="Microorganisms">
        <title>Osmotic Adaptation and Compatible Solute Biosynthesis of Phototrophic Bacteria as Revealed from Genome Analyses.</title>
        <authorList>
            <person name="Imhoff J.F."/>
            <person name="Rahn T."/>
            <person name="Kunzel S."/>
            <person name="Keller A."/>
            <person name="Neulinger S.C."/>
        </authorList>
    </citation>
    <scope>NUCLEOTIDE SEQUENCE [LARGE SCALE GENOMIC DNA]</scope>
    <source>
        <strain evidence="10 11">DSM 6210</strain>
    </source>
</reference>
<evidence type="ECO:0000313" key="11">
    <source>
        <dbReference type="Proteomes" id="UP000748752"/>
    </source>
</evidence>
<dbReference type="Gene3D" id="1.20.1260.30">
    <property type="match status" value="1"/>
</dbReference>
<dbReference type="Gene3D" id="3.40.50.150">
    <property type="entry name" value="Vaccinia Virus protein VP39"/>
    <property type="match status" value="1"/>
</dbReference>
<keyword evidence="6" id="KW-0680">Restriction system</keyword>
<evidence type="ECO:0000256" key="4">
    <source>
        <dbReference type="ARBA" id="ARBA00022679"/>
    </source>
</evidence>
<dbReference type="PANTHER" id="PTHR42998:SF1">
    <property type="entry name" value="TYPE I RESTRICTION ENZYME HINDI METHYLASE SUBUNIT"/>
    <property type="match status" value="1"/>
</dbReference>
<dbReference type="Proteomes" id="UP000748752">
    <property type="component" value="Unassembled WGS sequence"/>
</dbReference>
<dbReference type="Pfam" id="PF02384">
    <property type="entry name" value="N6_Mtase"/>
    <property type="match status" value="1"/>
</dbReference>
<dbReference type="EC" id="2.1.1.72" evidence="2"/>
<comment type="catalytic activity">
    <reaction evidence="7">
        <text>a 2'-deoxyadenosine in DNA + S-adenosyl-L-methionine = an N(6)-methyl-2'-deoxyadenosine in DNA + S-adenosyl-L-homocysteine + H(+)</text>
        <dbReference type="Rhea" id="RHEA:15197"/>
        <dbReference type="Rhea" id="RHEA-COMP:12418"/>
        <dbReference type="Rhea" id="RHEA-COMP:12419"/>
        <dbReference type="ChEBI" id="CHEBI:15378"/>
        <dbReference type="ChEBI" id="CHEBI:57856"/>
        <dbReference type="ChEBI" id="CHEBI:59789"/>
        <dbReference type="ChEBI" id="CHEBI:90615"/>
        <dbReference type="ChEBI" id="CHEBI:90616"/>
        <dbReference type="EC" id="2.1.1.72"/>
    </reaction>
</comment>
<evidence type="ECO:0000256" key="1">
    <source>
        <dbReference type="ARBA" id="ARBA00006594"/>
    </source>
</evidence>
<dbReference type="Pfam" id="PF12161">
    <property type="entry name" value="HsdM_N"/>
    <property type="match status" value="1"/>
</dbReference>
<name>A0ABS1CIK8_9GAMM</name>
<dbReference type="InterPro" id="IPR022749">
    <property type="entry name" value="D12N6_MeTrfase_N"/>
</dbReference>
<comment type="similarity">
    <text evidence="1">Belongs to the N(4)/N(6)-methyltransferase family.</text>
</comment>
<accession>A0ABS1CIK8</accession>
<evidence type="ECO:0000256" key="5">
    <source>
        <dbReference type="ARBA" id="ARBA00022691"/>
    </source>
</evidence>
<feature type="domain" description="DNA methylase adenine-specific" evidence="8">
    <location>
        <begin position="170"/>
        <end position="492"/>
    </location>
</feature>
<protein>
    <recommendedName>
        <fullName evidence="2">site-specific DNA-methyltransferase (adenine-specific)</fullName>
        <ecNumber evidence="2">2.1.1.72</ecNumber>
    </recommendedName>
</protein>
<evidence type="ECO:0000259" key="8">
    <source>
        <dbReference type="Pfam" id="PF02384"/>
    </source>
</evidence>
<comment type="caution">
    <text evidence="10">The sequence shown here is derived from an EMBL/GenBank/DDBJ whole genome shotgun (WGS) entry which is preliminary data.</text>
</comment>
<evidence type="ECO:0000256" key="3">
    <source>
        <dbReference type="ARBA" id="ARBA00022603"/>
    </source>
</evidence>
<evidence type="ECO:0000256" key="2">
    <source>
        <dbReference type="ARBA" id="ARBA00011900"/>
    </source>
</evidence>
<gene>
    <name evidence="10" type="ORF">CKO31_13140</name>
</gene>
<dbReference type="GO" id="GO:0008168">
    <property type="term" value="F:methyltransferase activity"/>
    <property type="evidence" value="ECO:0007669"/>
    <property type="project" value="UniProtKB-KW"/>
</dbReference>
<proteinExistence type="inferred from homology"/>
<evidence type="ECO:0000256" key="7">
    <source>
        <dbReference type="ARBA" id="ARBA00047942"/>
    </source>
</evidence>
<dbReference type="InterPro" id="IPR038333">
    <property type="entry name" value="T1MK-like_N_sf"/>
</dbReference>
<dbReference type="InterPro" id="IPR052916">
    <property type="entry name" value="Type-I_RE_MTase_Subunit"/>
</dbReference>
<evidence type="ECO:0000313" key="10">
    <source>
        <dbReference type="EMBL" id="MBK1631673.1"/>
    </source>
</evidence>
<keyword evidence="4" id="KW-0808">Transferase</keyword>
<dbReference type="InterPro" id="IPR002052">
    <property type="entry name" value="DNA_methylase_N6_adenine_CS"/>
</dbReference>
<dbReference type="SUPFAM" id="SSF53335">
    <property type="entry name" value="S-adenosyl-L-methionine-dependent methyltransferases"/>
    <property type="match status" value="1"/>
</dbReference>
<dbReference type="InterPro" id="IPR029063">
    <property type="entry name" value="SAM-dependent_MTases_sf"/>
</dbReference>
<keyword evidence="11" id="KW-1185">Reference proteome</keyword>